<dbReference type="AlphaFoldDB" id="A0A0A2R7X5"/>
<dbReference type="EMBL" id="DACSWI010000001">
    <property type="protein sequence ID" value="HAT3807922.1"/>
    <property type="molecule type" value="Genomic_DNA"/>
</dbReference>
<evidence type="ECO:0000313" key="3">
    <source>
        <dbReference type="EMBL" id="KJF77773.1"/>
    </source>
</evidence>
<dbReference type="InterPro" id="IPR008407">
    <property type="entry name" value="Brnchd-chn_aa_trnsp_AzlD"/>
</dbReference>
<dbReference type="Pfam" id="PF05437">
    <property type="entry name" value="AzlD"/>
    <property type="match status" value="1"/>
</dbReference>
<dbReference type="PATRIC" id="fig|582.24.peg.3316"/>
<dbReference type="Proteomes" id="UP000865968">
    <property type="component" value="Unassembled WGS sequence"/>
</dbReference>
<evidence type="ECO:0000313" key="4">
    <source>
        <dbReference type="Proteomes" id="UP000032582"/>
    </source>
</evidence>
<accession>A0A0A2R7X5</accession>
<keyword evidence="1" id="KW-1133">Transmembrane helix</keyword>
<dbReference type="RefSeq" id="WP_024473104.1">
    <property type="nucleotide sequence ID" value="NZ_BPMH01000007.1"/>
</dbReference>
<organism evidence="3 4">
    <name type="scientific">Morganella morganii</name>
    <name type="common">Proteus morganii</name>
    <dbReference type="NCBI Taxonomy" id="582"/>
    <lineage>
        <taxon>Bacteria</taxon>
        <taxon>Pseudomonadati</taxon>
        <taxon>Pseudomonadota</taxon>
        <taxon>Gammaproteobacteria</taxon>
        <taxon>Enterobacterales</taxon>
        <taxon>Morganellaceae</taxon>
        <taxon>Morganella</taxon>
    </lineage>
</organism>
<proteinExistence type="predicted"/>
<protein>
    <submittedName>
        <fullName evidence="2">AzlD domain-containing protein</fullName>
    </submittedName>
    <submittedName>
        <fullName evidence="3">Branched-chain amino acid transporter</fullName>
    </submittedName>
</protein>
<reference evidence="3 4" key="1">
    <citation type="submission" date="2015-02" db="EMBL/GenBank/DDBJ databases">
        <title>Whole genome shotgun sequencing of cultured foodborne pathogen.</title>
        <authorList>
            <person name="Timme R."/>
            <person name="Allard M.W."/>
            <person name="Strain E."/>
            <person name="Evans P.S."/>
            <person name="Brown E."/>
        </authorList>
    </citation>
    <scope>NUCLEOTIDE SEQUENCE [LARGE SCALE GENOMIC DNA]</scope>
    <source>
        <strain evidence="3 4">GCSL-TSO-24</strain>
    </source>
</reference>
<reference evidence="2" key="3">
    <citation type="submission" date="2020-10" db="EMBL/GenBank/DDBJ databases">
        <authorList>
            <consortium name="NCBI Pathogen Detection Project"/>
        </authorList>
    </citation>
    <scope>NUCLEOTIDE SEQUENCE</scope>
    <source>
        <strain evidence="2">Morganella morganii ARLG-3209</strain>
    </source>
</reference>
<dbReference type="Proteomes" id="UP000032582">
    <property type="component" value="Unassembled WGS sequence"/>
</dbReference>
<evidence type="ECO:0000313" key="2">
    <source>
        <dbReference type="EMBL" id="HAT3807922.1"/>
    </source>
</evidence>
<gene>
    <name evidence="2" type="ORF">I8608_000726</name>
    <name evidence="3" type="ORF">UA45_10540</name>
</gene>
<keyword evidence="1" id="KW-0472">Membrane</keyword>
<name>A0A0A2R7X5_MORMO</name>
<evidence type="ECO:0000256" key="1">
    <source>
        <dbReference type="SAM" id="Phobius"/>
    </source>
</evidence>
<comment type="caution">
    <text evidence="3">The sequence shown here is derived from an EMBL/GenBank/DDBJ whole genome shotgun (WGS) entry which is preliminary data.</text>
</comment>
<feature type="transmembrane region" description="Helical" evidence="1">
    <location>
        <begin position="67"/>
        <end position="100"/>
    </location>
</feature>
<sequence>MSWGLILALTLMLFSLRFIFLIPGLPLRLPVFIQQALTYSAPCLLVAICAPIVLLEEQQFRDISDNPYLWGTLFCIIAARLIKNTLLTVVLTLVFFYTLIYLF</sequence>
<dbReference type="OrthoDB" id="4257348at2"/>
<dbReference type="EMBL" id="JZSH01000107">
    <property type="protein sequence ID" value="KJF77773.1"/>
    <property type="molecule type" value="Genomic_DNA"/>
</dbReference>
<dbReference type="STRING" id="582.AL531_06530"/>
<feature type="transmembrane region" description="Helical" evidence="1">
    <location>
        <begin position="37"/>
        <end position="55"/>
    </location>
</feature>
<keyword evidence="1" id="KW-0812">Transmembrane</keyword>
<reference evidence="2" key="2">
    <citation type="journal article" date="2018" name="Genome Biol.">
        <title>SKESA: strategic k-mer extension for scrupulous assemblies.</title>
        <authorList>
            <person name="Souvorov A."/>
            <person name="Agarwala R."/>
            <person name="Lipman D.J."/>
        </authorList>
    </citation>
    <scope>NUCLEOTIDE SEQUENCE</scope>
    <source>
        <strain evidence="2">Morganella morganii ARLG-3209</strain>
    </source>
</reference>